<proteinExistence type="predicted"/>
<evidence type="ECO:0000259" key="2">
    <source>
        <dbReference type="Pfam" id="PF19843"/>
    </source>
</evidence>
<reference evidence="3" key="1">
    <citation type="submission" date="2022-01" db="EMBL/GenBank/DDBJ databases">
        <title>Antribacter sp. nov., isolated from Guizhou of China.</title>
        <authorList>
            <person name="Chengliang C."/>
            <person name="Ya Z."/>
        </authorList>
    </citation>
    <scope>NUCLEOTIDE SEQUENCE</scope>
    <source>
        <strain evidence="3">KLBMP 9083</strain>
    </source>
</reference>
<evidence type="ECO:0000313" key="4">
    <source>
        <dbReference type="Proteomes" id="UP001165405"/>
    </source>
</evidence>
<dbReference type="RefSeq" id="WP_236088171.1">
    <property type="nucleotide sequence ID" value="NZ_JAKGSG010000020.1"/>
</dbReference>
<dbReference type="InterPro" id="IPR046281">
    <property type="entry name" value="DUF6318"/>
</dbReference>
<gene>
    <name evidence="3" type="ORF">L1785_05360</name>
</gene>
<evidence type="ECO:0000313" key="3">
    <source>
        <dbReference type="EMBL" id="MCF4120401.1"/>
    </source>
</evidence>
<dbReference type="Pfam" id="PF19843">
    <property type="entry name" value="DUF6318"/>
    <property type="match status" value="1"/>
</dbReference>
<accession>A0AA41QC41</accession>
<dbReference type="Proteomes" id="UP001165405">
    <property type="component" value="Unassembled WGS sequence"/>
</dbReference>
<dbReference type="EMBL" id="JAKGSG010000020">
    <property type="protein sequence ID" value="MCF4120401.1"/>
    <property type="molecule type" value="Genomic_DNA"/>
</dbReference>
<feature type="compositionally biased region" description="Low complexity" evidence="1">
    <location>
        <begin position="26"/>
        <end position="38"/>
    </location>
</feature>
<dbReference type="AlphaFoldDB" id="A0AA41QC41"/>
<feature type="domain" description="DUF6318" evidence="2">
    <location>
        <begin position="40"/>
        <end position="177"/>
    </location>
</feature>
<feature type="region of interest" description="Disordered" evidence="1">
    <location>
        <begin position="12"/>
        <end position="53"/>
    </location>
</feature>
<keyword evidence="4" id="KW-1185">Reference proteome</keyword>
<evidence type="ECO:0000256" key="1">
    <source>
        <dbReference type="SAM" id="MobiDB-lite"/>
    </source>
</evidence>
<organism evidence="3 4">
    <name type="scientific">Antribacter soli</name>
    <dbReference type="NCBI Taxonomy" id="2910976"/>
    <lineage>
        <taxon>Bacteria</taxon>
        <taxon>Bacillati</taxon>
        <taxon>Actinomycetota</taxon>
        <taxon>Actinomycetes</taxon>
        <taxon>Micrococcales</taxon>
        <taxon>Promicromonosporaceae</taxon>
        <taxon>Antribacter</taxon>
    </lineage>
</organism>
<sequence>MALVVLGLAGACTDGGESGPTPEPTPTVASPSPSASEPEVVKPERPEAMDRDDAEGAAAAAIYFLSLRSYMMVSGDTAEWEAMSHESCGFCSGDLEQARQIHERGDSFSGGRILATVVEVYARDSLTGVTPLDVEMDESVTSIVDHSGQEIFRSDRSVEVNRVEMGQIDGEWVVVEVASLLAGG</sequence>
<feature type="compositionally biased region" description="Basic and acidic residues" evidence="1">
    <location>
        <begin position="39"/>
        <end position="51"/>
    </location>
</feature>
<comment type="caution">
    <text evidence="3">The sequence shown here is derived from an EMBL/GenBank/DDBJ whole genome shotgun (WGS) entry which is preliminary data.</text>
</comment>
<protein>
    <submittedName>
        <fullName evidence="3">DUF6318 family protein</fullName>
    </submittedName>
</protein>
<name>A0AA41QC41_9MICO</name>